<comment type="pathway">
    <text evidence="3 14">Amino-acid biosynthesis; L-threonine biosynthesis; L-threonine from L-aspartate: step 1/5.</text>
</comment>
<evidence type="ECO:0000259" key="15">
    <source>
        <dbReference type="Pfam" id="PF00696"/>
    </source>
</evidence>
<dbReference type="UniPathway" id="UPA00051">
    <property type="reaction ID" value="UER00462"/>
</dbReference>
<dbReference type="GO" id="GO:0004072">
    <property type="term" value="F:aspartate kinase activity"/>
    <property type="evidence" value="ECO:0007669"/>
    <property type="project" value="UniProtKB-EC"/>
</dbReference>
<dbReference type="Proteomes" id="UP000217257">
    <property type="component" value="Chromosome"/>
</dbReference>
<dbReference type="InterPro" id="IPR005260">
    <property type="entry name" value="Asp_kin_monofn"/>
</dbReference>
<reference evidence="16 17" key="1">
    <citation type="submission" date="2017-06" db="EMBL/GenBank/DDBJ databases">
        <title>Sequencing and comparative analysis of myxobacterial genomes.</title>
        <authorList>
            <person name="Rupp O."/>
            <person name="Goesmann A."/>
            <person name="Sogaard-Andersen L."/>
        </authorList>
    </citation>
    <scope>NUCLEOTIDE SEQUENCE [LARGE SCALE GENOMIC DNA]</scope>
    <source>
        <strain evidence="16 17">DSM 52655</strain>
    </source>
</reference>
<dbReference type="CDD" id="cd04246">
    <property type="entry name" value="AAK_AK-DapG-like"/>
    <property type="match status" value="1"/>
</dbReference>
<dbReference type="GO" id="GO:0009088">
    <property type="term" value="P:threonine biosynthetic process"/>
    <property type="evidence" value="ECO:0007669"/>
    <property type="project" value="UniProtKB-UniPathway"/>
</dbReference>
<evidence type="ECO:0000256" key="1">
    <source>
        <dbReference type="ARBA" id="ARBA00004766"/>
    </source>
</evidence>
<feature type="binding site" evidence="12">
    <location>
        <position position="184"/>
    </location>
    <ligand>
        <name>ATP</name>
        <dbReference type="ChEBI" id="CHEBI:30616"/>
    </ligand>
</feature>
<dbReference type="UniPathway" id="UPA00034">
    <property type="reaction ID" value="UER00015"/>
</dbReference>
<comment type="similarity">
    <text evidence="4 13">Belongs to the aspartokinase family.</text>
</comment>
<gene>
    <name evidence="16" type="ORF">CYFUS_006640</name>
</gene>
<dbReference type="UniPathway" id="UPA00050">
    <property type="reaction ID" value="UER00461"/>
</dbReference>
<evidence type="ECO:0000256" key="11">
    <source>
        <dbReference type="ARBA" id="ARBA00047872"/>
    </source>
</evidence>
<protein>
    <recommendedName>
        <fullName evidence="13">Aspartokinase</fullName>
        <ecNumber evidence="13">2.7.2.4</ecNumber>
    </recommendedName>
</protein>
<comment type="pathway">
    <text evidence="1 14">Amino-acid biosynthesis; L-lysine biosynthesis via DAP pathway; (S)-tetrahydrodipicolinate from L-aspartate: step 1/4.</text>
</comment>
<evidence type="ECO:0000256" key="9">
    <source>
        <dbReference type="ARBA" id="ARBA00022840"/>
    </source>
</evidence>
<evidence type="ECO:0000313" key="16">
    <source>
        <dbReference type="EMBL" id="ATB41176.1"/>
    </source>
</evidence>
<evidence type="ECO:0000256" key="8">
    <source>
        <dbReference type="ARBA" id="ARBA00022777"/>
    </source>
</evidence>
<dbReference type="NCBIfam" id="TIGR00657">
    <property type="entry name" value="asp_kinases"/>
    <property type="match status" value="1"/>
</dbReference>
<dbReference type="AlphaFoldDB" id="A0A250JDE5"/>
<proteinExistence type="inferred from homology"/>
<evidence type="ECO:0000256" key="10">
    <source>
        <dbReference type="ARBA" id="ARBA00023154"/>
    </source>
</evidence>
<dbReference type="EC" id="2.7.2.4" evidence="13"/>
<dbReference type="InterPro" id="IPR001341">
    <property type="entry name" value="Asp_kinase"/>
</dbReference>
<name>A0A250JDE5_9BACT</name>
<dbReference type="KEGG" id="cfus:CYFUS_006640"/>
<dbReference type="FunFam" id="3.40.1160.10:FF:000002">
    <property type="entry name" value="Aspartokinase"/>
    <property type="match status" value="1"/>
</dbReference>
<comment type="pathway">
    <text evidence="2 14">Amino-acid biosynthesis; L-methionine biosynthesis via de novo pathway; L-homoserine from L-aspartate: step 1/3.</text>
</comment>
<dbReference type="GO" id="GO:0009089">
    <property type="term" value="P:lysine biosynthetic process via diaminopimelate"/>
    <property type="evidence" value="ECO:0007669"/>
    <property type="project" value="UniProtKB-UniPathway"/>
</dbReference>
<evidence type="ECO:0000256" key="12">
    <source>
        <dbReference type="PIRSR" id="PIRSR000726-1"/>
    </source>
</evidence>
<feature type="binding site" evidence="12">
    <location>
        <position position="47"/>
    </location>
    <ligand>
        <name>substrate</name>
    </ligand>
</feature>
<evidence type="ECO:0000256" key="5">
    <source>
        <dbReference type="ARBA" id="ARBA00022605"/>
    </source>
</evidence>
<dbReference type="PROSITE" id="PS00324">
    <property type="entry name" value="ASPARTOKINASE"/>
    <property type="match status" value="1"/>
</dbReference>
<keyword evidence="6 13" id="KW-0808">Transferase</keyword>
<keyword evidence="10" id="KW-0457">Lysine biosynthesis</keyword>
<evidence type="ECO:0000256" key="3">
    <source>
        <dbReference type="ARBA" id="ARBA00005139"/>
    </source>
</evidence>
<evidence type="ECO:0000256" key="7">
    <source>
        <dbReference type="ARBA" id="ARBA00022741"/>
    </source>
</evidence>
<evidence type="ECO:0000256" key="6">
    <source>
        <dbReference type="ARBA" id="ARBA00022679"/>
    </source>
</evidence>
<dbReference type="PANTHER" id="PTHR21499">
    <property type="entry name" value="ASPARTATE KINASE"/>
    <property type="match status" value="1"/>
</dbReference>
<dbReference type="GO" id="GO:0005829">
    <property type="term" value="C:cytosol"/>
    <property type="evidence" value="ECO:0007669"/>
    <property type="project" value="TreeGrafter"/>
</dbReference>
<comment type="catalytic activity">
    <reaction evidence="11 13">
        <text>L-aspartate + ATP = 4-phospho-L-aspartate + ADP</text>
        <dbReference type="Rhea" id="RHEA:23776"/>
        <dbReference type="ChEBI" id="CHEBI:29991"/>
        <dbReference type="ChEBI" id="CHEBI:30616"/>
        <dbReference type="ChEBI" id="CHEBI:57535"/>
        <dbReference type="ChEBI" id="CHEBI:456216"/>
        <dbReference type="EC" id="2.7.2.4"/>
    </reaction>
</comment>
<dbReference type="Gene3D" id="3.40.1160.10">
    <property type="entry name" value="Acetylglutamate kinase-like"/>
    <property type="match status" value="1"/>
</dbReference>
<dbReference type="RefSeq" id="WP_095988940.1">
    <property type="nucleotide sequence ID" value="NZ_CP022098.1"/>
</dbReference>
<dbReference type="PANTHER" id="PTHR21499:SF3">
    <property type="entry name" value="ASPARTOKINASE"/>
    <property type="match status" value="1"/>
</dbReference>
<evidence type="ECO:0000256" key="13">
    <source>
        <dbReference type="RuleBase" id="RU003448"/>
    </source>
</evidence>
<feature type="binding site" evidence="12">
    <location>
        <begin position="209"/>
        <end position="210"/>
    </location>
    <ligand>
        <name>ATP</name>
        <dbReference type="ChEBI" id="CHEBI:30616"/>
    </ligand>
</feature>
<sequence length="397" mass="42156">MPIVVQKYGGSSVADVEKLRRVALRVQQTRERGYQVVVVVSARGDTTDELLALAKQVSADPPRRELDMLLTCGERISMALLSMALQEMGVPAISFTGSQSGIITNDVHSQARIVEVRPYRIEEELARGQVVIVAGYQGVSSKREVTTLGRGGSDTTAVALAAALGAESCEIYSDVDGIFSADPRVVPDARKLESLSYDEMQELASAGAKVLNAQAVEFAKARGIVIQARTAHGQGTGTRVEQGSPEDTGVKGVTAEGEMAVLAAVGGPAQVARVLEFLDARAVRGRALAFDGLLGREGRAFIAVPLQDVHGLQALQRELGERFGESVALREEVGAVTAVGAGINADWSLLRRALGVAEELGARVHAVHTSPLQLTLLVDKQHLKGLTSRLHREFLGA</sequence>
<dbReference type="PIRSF" id="PIRSF000726">
    <property type="entry name" value="Asp_kin"/>
    <property type="match status" value="1"/>
</dbReference>
<keyword evidence="8 13" id="KW-0418">Kinase</keyword>
<evidence type="ECO:0000313" key="17">
    <source>
        <dbReference type="Proteomes" id="UP000217257"/>
    </source>
</evidence>
<dbReference type="NCBIfam" id="NF005155">
    <property type="entry name" value="PRK06635.1-4"/>
    <property type="match status" value="1"/>
</dbReference>
<dbReference type="NCBIfam" id="NF005154">
    <property type="entry name" value="PRK06635.1-2"/>
    <property type="match status" value="1"/>
</dbReference>
<dbReference type="GO" id="GO:0009090">
    <property type="term" value="P:homoserine biosynthetic process"/>
    <property type="evidence" value="ECO:0007669"/>
    <property type="project" value="TreeGrafter"/>
</dbReference>
<evidence type="ECO:0000256" key="4">
    <source>
        <dbReference type="ARBA" id="ARBA00010122"/>
    </source>
</evidence>
<keyword evidence="9 12" id="KW-0067">ATP-binding</keyword>
<dbReference type="EMBL" id="CP022098">
    <property type="protein sequence ID" value="ATB41176.1"/>
    <property type="molecule type" value="Genomic_DNA"/>
</dbReference>
<dbReference type="Pfam" id="PF00696">
    <property type="entry name" value="AA_kinase"/>
    <property type="match status" value="1"/>
</dbReference>
<evidence type="ECO:0000256" key="14">
    <source>
        <dbReference type="RuleBase" id="RU004249"/>
    </source>
</evidence>
<feature type="binding site" evidence="12">
    <location>
        <position position="74"/>
    </location>
    <ligand>
        <name>substrate</name>
    </ligand>
</feature>
<evidence type="ECO:0000256" key="2">
    <source>
        <dbReference type="ARBA" id="ARBA00004986"/>
    </source>
</evidence>
<keyword evidence="5 14" id="KW-0028">Amino-acid biosynthesis</keyword>
<dbReference type="InterPro" id="IPR018042">
    <property type="entry name" value="Aspartate_kinase_CS"/>
</dbReference>
<accession>A0A250JDE5</accession>
<dbReference type="SUPFAM" id="SSF53633">
    <property type="entry name" value="Carbamate kinase-like"/>
    <property type="match status" value="1"/>
</dbReference>
<dbReference type="InterPro" id="IPR036393">
    <property type="entry name" value="AceGlu_kinase-like_sf"/>
</dbReference>
<dbReference type="GO" id="GO:0005524">
    <property type="term" value="F:ATP binding"/>
    <property type="evidence" value="ECO:0007669"/>
    <property type="project" value="UniProtKB-KW"/>
</dbReference>
<feature type="binding site" evidence="12">
    <location>
        <begin position="7"/>
        <end position="10"/>
    </location>
    <ligand>
        <name>ATP</name>
        <dbReference type="ChEBI" id="CHEBI:30616"/>
    </ligand>
</feature>
<feature type="domain" description="Aspartate/glutamate/uridylate kinase" evidence="15">
    <location>
        <begin position="3"/>
        <end position="224"/>
    </location>
</feature>
<keyword evidence="7 12" id="KW-0547">Nucleotide-binding</keyword>
<organism evidence="16 17">
    <name type="scientific">Cystobacter fuscus</name>
    <dbReference type="NCBI Taxonomy" id="43"/>
    <lineage>
        <taxon>Bacteria</taxon>
        <taxon>Pseudomonadati</taxon>
        <taxon>Myxococcota</taxon>
        <taxon>Myxococcia</taxon>
        <taxon>Myxococcales</taxon>
        <taxon>Cystobacterineae</taxon>
        <taxon>Archangiaceae</taxon>
        <taxon>Cystobacter</taxon>
    </lineage>
</organism>
<dbReference type="InterPro" id="IPR001048">
    <property type="entry name" value="Asp/Glu/Uridylate_kinase"/>
</dbReference>